<dbReference type="AlphaFoldDB" id="A0A645FGS2"/>
<gene>
    <name evidence="2" type="ORF">SDC9_160011</name>
</gene>
<dbReference type="EMBL" id="VSSQ01059091">
    <property type="protein sequence ID" value="MPN12692.1"/>
    <property type="molecule type" value="Genomic_DNA"/>
</dbReference>
<protein>
    <submittedName>
        <fullName evidence="2">Uncharacterized protein</fullName>
    </submittedName>
</protein>
<feature type="region of interest" description="Disordered" evidence="1">
    <location>
        <begin position="72"/>
        <end position="130"/>
    </location>
</feature>
<organism evidence="2">
    <name type="scientific">bioreactor metagenome</name>
    <dbReference type="NCBI Taxonomy" id="1076179"/>
    <lineage>
        <taxon>unclassified sequences</taxon>
        <taxon>metagenomes</taxon>
        <taxon>ecological metagenomes</taxon>
    </lineage>
</organism>
<evidence type="ECO:0000256" key="1">
    <source>
        <dbReference type="SAM" id="MobiDB-lite"/>
    </source>
</evidence>
<reference evidence="2" key="1">
    <citation type="submission" date="2019-08" db="EMBL/GenBank/DDBJ databases">
        <authorList>
            <person name="Kucharzyk K."/>
            <person name="Murdoch R.W."/>
            <person name="Higgins S."/>
            <person name="Loffler F."/>
        </authorList>
    </citation>
    <scope>NUCLEOTIDE SEQUENCE</scope>
</reference>
<comment type="caution">
    <text evidence="2">The sequence shown here is derived from an EMBL/GenBank/DDBJ whole genome shotgun (WGS) entry which is preliminary data.</text>
</comment>
<evidence type="ECO:0000313" key="2">
    <source>
        <dbReference type="EMBL" id="MPN12692.1"/>
    </source>
</evidence>
<name>A0A645FGS2_9ZZZZ</name>
<sequence>MLPADLGHRLDPGHPGHLQVHQHDVRAGLLVAGDRLAPVTGLGDHLVVLDVAEEVPVGVAHHRLVVHHENPDLAHAPRIRLPVPGCPTHGASDSRPLPDDRRAPDHVPPAGRTDGAAAEWPSRDPPFPGP</sequence>
<feature type="compositionally biased region" description="Basic and acidic residues" evidence="1">
    <location>
        <begin position="96"/>
        <end position="105"/>
    </location>
</feature>
<proteinExistence type="predicted"/>
<accession>A0A645FGS2</accession>